<dbReference type="Proteomes" id="UP000624041">
    <property type="component" value="Unassembled WGS sequence"/>
</dbReference>
<dbReference type="EMBL" id="BMOS01000045">
    <property type="protein sequence ID" value="GGN66282.1"/>
    <property type="molecule type" value="Genomic_DNA"/>
</dbReference>
<reference evidence="6" key="2">
    <citation type="submission" date="2020-09" db="EMBL/GenBank/DDBJ databases">
        <authorList>
            <person name="Sun Q."/>
            <person name="Ohkuma M."/>
        </authorList>
    </citation>
    <scope>NUCLEOTIDE SEQUENCE</scope>
    <source>
        <strain evidence="6">JCM 17251</strain>
    </source>
</reference>
<dbReference type="InterPro" id="IPR011010">
    <property type="entry name" value="DNA_brk_join_enz"/>
</dbReference>
<keyword evidence="2" id="KW-0229">DNA integration</keyword>
<reference evidence="6" key="1">
    <citation type="journal article" date="2014" name="Int. J. Syst. Evol. Microbiol.">
        <title>Complete genome sequence of Corynebacterium casei LMG S-19264T (=DSM 44701T), isolated from a smear-ripened cheese.</title>
        <authorList>
            <consortium name="US DOE Joint Genome Institute (JGI-PGF)"/>
            <person name="Walter F."/>
            <person name="Albersmeier A."/>
            <person name="Kalinowski J."/>
            <person name="Ruckert C."/>
        </authorList>
    </citation>
    <scope>NUCLEOTIDE SEQUENCE</scope>
    <source>
        <strain evidence="6">JCM 17251</strain>
    </source>
</reference>
<protein>
    <recommendedName>
        <fullName evidence="5">Tyr recombinase domain-containing protein</fullName>
    </recommendedName>
</protein>
<evidence type="ECO:0000313" key="7">
    <source>
        <dbReference type="Proteomes" id="UP000624041"/>
    </source>
</evidence>
<dbReference type="PANTHER" id="PTHR30629">
    <property type="entry name" value="PROPHAGE INTEGRASE"/>
    <property type="match status" value="1"/>
</dbReference>
<comment type="similarity">
    <text evidence="1">Belongs to the 'phage' integrase family.</text>
</comment>
<dbReference type="Gene3D" id="1.10.443.10">
    <property type="entry name" value="Intergrase catalytic core"/>
    <property type="match status" value="1"/>
</dbReference>
<dbReference type="GO" id="GO:0015074">
    <property type="term" value="P:DNA integration"/>
    <property type="evidence" value="ECO:0007669"/>
    <property type="project" value="UniProtKB-KW"/>
</dbReference>
<dbReference type="InterPro" id="IPR013762">
    <property type="entry name" value="Integrase-like_cat_sf"/>
</dbReference>
<sequence length="296" mass="34439">MIALAEYNRDPYDVDARKLTFEEVFNYFIKEEFPDKDIMEKEQIRRNGYSAAFGHAESLHNIKFVDIRKNHMQDVIDNCEKGHSTKRKIKTLFNLLYIFAINNDWIDKNYSTSVAVPDNTTRTTRKPFTGEEINKLWESVYSIEFADTALIMAYTGLRPGELLAMKNEDIFLEDRYMIGGLKTDAGKDRIIPIHKKIKPLIEKRMSDYKFLVLSPKNKKMSYSTFLKHRWNPLMDKLGMDHTPHNARHTFATLMDYAGANDVAIKKIMGHATSDITIDVYTHKTIEDLIKEVDLLN</sequence>
<evidence type="ECO:0000259" key="5">
    <source>
        <dbReference type="PROSITE" id="PS51898"/>
    </source>
</evidence>
<feature type="domain" description="Tyr recombinase" evidence="5">
    <location>
        <begin position="123"/>
        <end position="293"/>
    </location>
</feature>
<name>A0A918D4V9_9BACI</name>
<dbReference type="InterPro" id="IPR050808">
    <property type="entry name" value="Phage_Integrase"/>
</dbReference>
<evidence type="ECO:0000256" key="2">
    <source>
        <dbReference type="ARBA" id="ARBA00022908"/>
    </source>
</evidence>
<dbReference type="AlphaFoldDB" id="A0A918D4V9"/>
<dbReference type="CDD" id="cd01189">
    <property type="entry name" value="INT_ICEBs1_C_like"/>
    <property type="match status" value="1"/>
</dbReference>
<dbReference type="Gene3D" id="1.10.150.130">
    <property type="match status" value="1"/>
</dbReference>
<evidence type="ECO:0000313" key="6">
    <source>
        <dbReference type="EMBL" id="GGN66282.1"/>
    </source>
</evidence>
<proteinExistence type="inferred from homology"/>
<dbReference type="InterPro" id="IPR010998">
    <property type="entry name" value="Integrase_recombinase_N"/>
</dbReference>
<dbReference type="GO" id="GO:0003677">
    <property type="term" value="F:DNA binding"/>
    <property type="evidence" value="ECO:0007669"/>
    <property type="project" value="UniProtKB-KW"/>
</dbReference>
<evidence type="ECO:0000256" key="3">
    <source>
        <dbReference type="ARBA" id="ARBA00023125"/>
    </source>
</evidence>
<gene>
    <name evidence="6" type="ORF">GCM10007971_36080</name>
</gene>
<dbReference type="InterPro" id="IPR002104">
    <property type="entry name" value="Integrase_catalytic"/>
</dbReference>
<dbReference type="Pfam" id="PF00589">
    <property type="entry name" value="Phage_integrase"/>
    <property type="match status" value="1"/>
</dbReference>
<dbReference type="PROSITE" id="PS51898">
    <property type="entry name" value="TYR_RECOMBINASE"/>
    <property type="match status" value="1"/>
</dbReference>
<dbReference type="PANTHER" id="PTHR30629:SF2">
    <property type="entry name" value="PROPHAGE INTEGRASE INTS-RELATED"/>
    <property type="match status" value="1"/>
</dbReference>
<organism evidence="6 7">
    <name type="scientific">Oceanobacillus indicireducens</name>
    <dbReference type="NCBI Taxonomy" id="1004261"/>
    <lineage>
        <taxon>Bacteria</taxon>
        <taxon>Bacillati</taxon>
        <taxon>Bacillota</taxon>
        <taxon>Bacilli</taxon>
        <taxon>Bacillales</taxon>
        <taxon>Bacillaceae</taxon>
        <taxon>Oceanobacillus</taxon>
    </lineage>
</organism>
<comment type="caution">
    <text evidence="6">The sequence shown here is derived from an EMBL/GenBank/DDBJ whole genome shotgun (WGS) entry which is preliminary data.</text>
</comment>
<keyword evidence="3" id="KW-0238">DNA-binding</keyword>
<dbReference type="GO" id="GO:0006310">
    <property type="term" value="P:DNA recombination"/>
    <property type="evidence" value="ECO:0007669"/>
    <property type="project" value="UniProtKB-KW"/>
</dbReference>
<evidence type="ECO:0000256" key="1">
    <source>
        <dbReference type="ARBA" id="ARBA00008857"/>
    </source>
</evidence>
<accession>A0A918D4V9</accession>
<dbReference type="SUPFAM" id="SSF56349">
    <property type="entry name" value="DNA breaking-rejoining enzymes"/>
    <property type="match status" value="1"/>
</dbReference>
<keyword evidence="4" id="KW-0233">DNA recombination</keyword>
<evidence type="ECO:0000256" key="4">
    <source>
        <dbReference type="ARBA" id="ARBA00023172"/>
    </source>
</evidence>
<keyword evidence="7" id="KW-1185">Reference proteome</keyword>